<sequence length="203" mass="23870">MACKQREGESIREYYDRFTLATLNVPGHEEFLVTGTFAQGLLSGPLSKKMQGTVPKSRDELKFRVEKYMRQIEGEERKEANIKVIANAYAKQEETVSRPISAQQERQDGDQQRHNHHPGHMSRRYRPFYWDDSKRGHIDVHAINKAPAKENKDKPKFCEYHKSKTHDTNECTMLQREIDEKQLVWNIVDIAKDLKEKFNDDKH</sequence>
<comment type="caution">
    <text evidence="2">The sequence shown here is derived from an EMBL/GenBank/DDBJ whole genome shotgun (WGS) entry which is preliminary data.</text>
</comment>
<accession>A0A9R1XGL8</accession>
<organism evidence="2 3">
    <name type="scientific">Lactuca sativa</name>
    <name type="common">Garden lettuce</name>
    <dbReference type="NCBI Taxonomy" id="4236"/>
    <lineage>
        <taxon>Eukaryota</taxon>
        <taxon>Viridiplantae</taxon>
        <taxon>Streptophyta</taxon>
        <taxon>Embryophyta</taxon>
        <taxon>Tracheophyta</taxon>
        <taxon>Spermatophyta</taxon>
        <taxon>Magnoliopsida</taxon>
        <taxon>eudicotyledons</taxon>
        <taxon>Gunneridae</taxon>
        <taxon>Pentapetalae</taxon>
        <taxon>asterids</taxon>
        <taxon>campanulids</taxon>
        <taxon>Asterales</taxon>
        <taxon>Asteraceae</taxon>
        <taxon>Cichorioideae</taxon>
        <taxon>Cichorieae</taxon>
        <taxon>Lactucinae</taxon>
        <taxon>Lactuca</taxon>
    </lineage>
</organism>
<protein>
    <recommendedName>
        <fullName evidence="4">Retrotransposon gag domain-containing protein</fullName>
    </recommendedName>
</protein>
<evidence type="ECO:0000313" key="2">
    <source>
        <dbReference type="EMBL" id="KAJ0211899.1"/>
    </source>
</evidence>
<dbReference type="AlphaFoldDB" id="A0A9R1XGL8"/>
<evidence type="ECO:0000256" key="1">
    <source>
        <dbReference type="SAM" id="MobiDB-lite"/>
    </source>
</evidence>
<name>A0A9R1XGL8_LACSA</name>
<evidence type="ECO:0008006" key="4">
    <source>
        <dbReference type="Google" id="ProtNLM"/>
    </source>
</evidence>
<feature type="region of interest" description="Disordered" evidence="1">
    <location>
        <begin position="93"/>
        <end position="125"/>
    </location>
</feature>
<dbReference type="EMBL" id="NBSK02000004">
    <property type="protein sequence ID" value="KAJ0211899.1"/>
    <property type="molecule type" value="Genomic_DNA"/>
</dbReference>
<feature type="compositionally biased region" description="Basic residues" evidence="1">
    <location>
        <begin position="114"/>
        <end position="125"/>
    </location>
</feature>
<dbReference type="Proteomes" id="UP000235145">
    <property type="component" value="Unassembled WGS sequence"/>
</dbReference>
<gene>
    <name evidence="2" type="ORF">LSAT_V11C400157740</name>
</gene>
<proteinExistence type="predicted"/>
<keyword evidence="3" id="KW-1185">Reference proteome</keyword>
<reference evidence="2 3" key="1">
    <citation type="journal article" date="2017" name="Nat. Commun.">
        <title>Genome assembly with in vitro proximity ligation data and whole-genome triplication in lettuce.</title>
        <authorList>
            <person name="Reyes-Chin-Wo S."/>
            <person name="Wang Z."/>
            <person name="Yang X."/>
            <person name="Kozik A."/>
            <person name="Arikit S."/>
            <person name="Song C."/>
            <person name="Xia L."/>
            <person name="Froenicke L."/>
            <person name="Lavelle D.O."/>
            <person name="Truco M.J."/>
            <person name="Xia R."/>
            <person name="Zhu S."/>
            <person name="Xu C."/>
            <person name="Xu H."/>
            <person name="Xu X."/>
            <person name="Cox K."/>
            <person name="Korf I."/>
            <person name="Meyers B.C."/>
            <person name="Michelmore R.W."/>
        </authorList>
    </citation>
    <scope>NUCLEOTIDE SEQUENCE [LARGE SCALE GENOMIC DNA]</scope>
    <source>
        <strain evidence="3">cv. Salinas</strain>
        <tissue evidence="2">Seedlings</tissue>
    </source>
</reference>
<evidence type="ECO:0000313" key="3">
    <source>
        <dbReference type="Proteomes" id="UP000235145"/>
    </source>
</evidence>